<evidence type="ECO:0000313" key="4">
    <source>
        <dbReference type="Proteomes" id="UP000815325"/>
    </source>
</evidence>
<name>A0ABQ7FVK5_DUNSA</name>
<evidence type="ECO:0008006" key="5">
    <source>
        <dbReference type="Google" id="ProtNLM"/>
    </source>
</evidence>
<dbReference type="EMBL" id="MU071140">
    <property type="protein sequence ID" value="KAF5826241.1"/>
    <property type="molecule type" value="Genomic_DNA"/>
</dbReference>
<evidence type="ECO:0000313" key="3">
    <source>
        <dbReference type="EMBL" id="KAF5826241.1"/>
    </source>
</evidence>
<evidence type="ECO:0000256" key="1">
    <source>
        <dbReference type="SAM" id="MobiDB-lite"/>
    </source>
</evidence>
<evidence type="ECO:0000256" key="2">
    <source>
        <dbReference type="SAM" id="Phobius"/>
    </source>
</evidence>
<feature type="transmembrane region" description="Helical" evidence="2">
    <location>
        <begin position="58"/>
        <end position="78"/>
    </location>
</feature>
<feature type="region of interest" description="Disordered" evidence="1">
    <location>
        <begin position="22"/>
        <end position="52"/>
    </location>
</feature>
<accession>A0ABQ7FVK5</accession>
<keyword evidence="2" id="KW-1133">Transmembrane helix</keyword>
<proteinExistence type="predicted"/>
<reference evidence="3" key="1">
    <citation type="submission" date="2017-08" db="EMBL/GenBank/DDBJ databases">
        <authorList>
            <person name="Polle J.E."/>
            <person name="Barry K."/>
            <person name="Cushman J."/>
            <person name="Schmutz J."/>
            <person name="Tran D."/>
            <person name="Hathwaick L.T."/>
            <person name="Yim W.C."/>
            <person name="Jenkins J."/>
            <person name="Mckie-Krisberg Z.M."/>
            <person name="Prochnik S."/>
            <person name="Lindquist E."/>
            <person name="Dockter R.B."/>
            <person name="Adam C."/>
            <person name="Molina H."/>
            <person name="Bunkerborg J."/>
            <person name="Jin E."/>
            <person name="Buchheim M."/>
            <person name="Magnuson J."/>
        </authorList>
    </citation>
    <scope>NUCLEOTIDE SEQUENCE</scope>
    <source>
        <strain evidence="3">CCAP 19/18</strain>
    </source>
</reference>
<comment type="caution">
    <text evidence="3">The sequence shown here is derived from an EMBL/GenBank/DDBJ whole genome shotgun (WGS) entry which is preliminary data.</text>
</comment>
<keyword evidence="2" id="KW-0812">Transmembrane</keyword>
<feature type="compositionally biased region" description="Low complexity" evidence="1">
    <location>
        <begin position="32"/>
        <end position="49"/>
    </location>
</feature>
<sequence>MTSRDGSMRDFPRSLVNFAPAGASPTISGRHNLSLQSGKSNNSGSSPGKKLSKTNHDVIKLVVPFFLWTVLLLGVYLGSWSNLATGSRDLIHTNMVARTRGQTMRTLFFATELTLGDPSFADEREAMQ</sequence>
<keyword evidence="2" id="KW-0472">Membrane</keyword>
<organism evidence="3 4">
    <name type="scientific">Dunaliella salina</name>
    <name type="common">Green alga</name>
    <name type="synonym">Protococcus salinus</name>
    <dbReference type="NCBI Taxonomy" id="3046"/>
    <lineage>
        <taxon>Eukaryota</taxon>
        <taxon>Viridiplantae</taxon>
        <taxon>Chlorophyta</taxon>
        <taxon>core chlorophytes</taxon>
        <taxon>Chlorophyceae</taxon>
        <taxon>CS clade</taxon>
        <taxon>Chlamydomonadales</taxon>
        <taxon>Dunaliellaceae</taxon>
        <taxon>Dunaliella</taxon>
    </lineage>
</organism>
<dbReference type="Proteomes" id="UP000815325">
    <property type="component" value="Unassembled WGS sequence"/>
</dbReference>
<keyword evidence="4" id="KW-1185">Reference proteome</keyword>
<protein>
    <recommendedName>
        <fullName evidence="5">Encoded protein</fullName>
    </recommendedName>
</protein>
<gene>
    <name evidence="3" type="ORF">DUNSADRAFT_3999</name>
</gene>